<organism evidence="4 5">
    <name type="scientific">Stieleria magnilauensis</name>
    <dbReference type="NCBI Taxonomy" id="2527963"/>
    <lineage>
        <taxon>Bacteria</taxon>
        <taxon>Pseudomonadati</taxon>
        <taxon>Planctomycetota</taxon>
        <taxon>Planctomycetia</taxon>
        <taxon>Pirellulales</taxon>
        <taxon>Pirellulaceae</taxon>
        <taxon>Stieleria</taxon>
    </lineage>
</organism>
<dbReference type="InterPro" id="IPR051262">
    <property type="entry name" value="SMP-30/CGR1_Lactonase"/>
</dbReference>
<reference evidence="4 5" key="1">
    <citation type="submission" date="2019-02" db="EMBL/GenBank/DDBJ databases">
        <title>Deep-cultivation of Planctomycetes and their phenomic and genomic characterization uncovers novel biology.</title>
        <authorList>
            <person name="Wiegand S."/>
            <person name="Jogler M."/>
            <person name="Boedeker C."/>
            <person name="Pinto D."/>
            <person name="Vollmers J."/>
            <person name="Rivas-Marin E."/>
            <person name="Kohn T."/>
            <person name="Peeters S.H."/>
            <person name="Heuer A."/>
            <person name="Rast P."/>
            <person name="Oberbeckmann S."/>
            <person name="Bunk B."/>
            <person name="Jeske O."/>
            <person name="Meyerdierks A."/>
            <person name="Storesund J.E."/>
            <person name="Kallscheuer N."/>
            <person name="Luecker S."/>
            <person name="Lage O.M."/>
            <person name="Pohl T."/>
            <person name="Merkel B.J."/>
            <person name="Hornburger P."/>
            <person name="Mueller R.-W."/>
            <person name="Bruemmer F."/>
            <person name="Labrenz M."/>
            <person name="Spormann A.M."/>
            <person name="Op den Camp H."/>
            <person name="Overmann J."/>
            <person name="Amann R."/>
            <person name="Jetten M.S.M."/>
            <person name="Mascher T."/>
            <person name="Medema M.H."/>
            <person name="Devos D.P."/>
            <person name="Kaster A.-K."/>
            <person name="Ovreas L."/>
            <person name="Rohde M."/>
            <person name="Galperin M.Y."/>
            <person name="Jogler C."/>
        </authorList>
    </citation>
    <scope>NUCLEOTIDE SEQUENCE [LARGE SCALE GENOMIC DNA]</scope>
    <source>
        <strain evidence="4 5">TBK1r</strain>
    </source>
</reference>
<dbReference type="SUPFAM" id="SSF63829">
    <property type="entry name" value="Calcium-dependent phosphotriesterase"/>
    <property type="match status" value="1"/>
</dbReference>
<dbReference type="RefSeq" id="WP_145219505.1">
    <property type="nucleotide sequence ID" value="NZ_CP036432.1"/>
</dbReference>
<dbReference type="GO" id="GO:0004341">
    <property type="term" value="F:gluconolactonase activity"/>
    <property type="evidence" value="ECO:0007669"/>
    <property type="project" value="UniProtKB-EC"/>
</dbReference>
<protein>
    <submittedName>
        <fullName evidence="4">Gluconolactonase</fullName>
        <ecNumber evidence="4">3.1.1.17</ecNumber>
    </submittedName>
</protein>
<name>A0ABX5Y075_9BACT</name>
<feature type="domain" description="SMP-30/Gluconolactonase/LRE-like region" evidence="3">
    <location>
        <begin position="54"/>
        <end position="298"/>
    </location>
</feature>
<evidence type="ECO:0000256" key="1">
    <source>
        <dbReference type="ARBA" id="ARBA00022801"/>
    </source>
</evidence>
<accession>A0ABX5Y075</accession>
<dbReference type="Proteomes" id="UP000318081">
    <property type="component" value="Chromosome"/>
</dbReference>
<dbReference type="InterPro" id="IPR011042">
    <property type="entry name" value="6-blade_b-propeller_TolB-like"/>
</dbReference>
<dbReference type="InterPro" id="IPR013658">
    <property type="entry name" value="SGL"/>
</dbReference>
<feature type="signal peptide" evidence="2">
    <location>
        <begin position="1"/>
        <end position="26"/>
    </location>
</feature>
<gene>
    <name evidence="4" type="primary">gnl_4</name>
    <name evidence="4" type="ORF">TBK1r_67240</name>
</gene>
<keyword evidence="5" id="KW-1185">Reference proteome</keyword>
<dbReference type="PANTHER" id="PTHR47572:SF4">
    <property type="entry name" value="LACTONASE DRP35"/>
    <property type="match status" value="1"/>
</dbReference>
<dbReference type="Gene3D" id="2.120.10.30">
    <property type="entry name" value="TolB, C-terminal domain"/>
    <property type="match status" value="1"/>
</dbReference>
<dbReference type="PRINTS" id="PR01790">
    <property type="entry name" value="SMP30FAMILY"/>
</dbReference>
<dbReference type="EC" id="3.1.1.17" evidence="4"/>
<dbReference type="PANTHER" id="PTHR47572">
    <property type="entry name" value="LIPOPROTEIN-RELATED"/>
    <property type="match status" value="1"/>
</dbReference>
<sequence>MNLHSALYALVVGFAALAIGQPLVSAQDDTTQGDTAETIKPTGKVELVQDGFAFTEGPAWEPKSKTLLFTDIPNSAIHRLHPDGSISLFTGDSKHTNGILIPRDGRILACQMDGQVVRYDEHANATVLASQYDGKRFNAPNDLTVDGEGGIYFTDPLFRAPTPLPQTVQAVYYIASDGTVSRVTEGLAAPNGIGMSPDRKRLYVCPSQQAEMLVYEVTGPGKLSPPKTFCTVEQPEGKSGTGADGIALDVQGDVYITTHIGVQIFSPAGEQIGVVSFPQQPANVCFGGDDWKTMFVTARTGLYRVTMPIPGLH</sequence>
<evidence type="ECO:0000259" key="3">
    <source>
        <dbReference type="Pfam" id="PF08450"/>
    </source>
</evidence>
<keyword evidence="2" id="KW-0732">Signal</keyword>
<evidence type="ECO:0000313" key="5">
    <source>
        <dbReference type="Proteomes" id="UP000318081"/>
    </source>
</evidence>
<dbReference type="InterPro" id="IPR005511">
    <property type="entry name" value="SMP-30"/>
</dbReference>
<keyword evidence="1 4" id="KW-0378">Hydrolase</keyword>
<proteinExistence type="predicted"/>
<dbReference type="EMBL" id="CP036432">
    <property type="protein sequence ID" value="QDV87693.1"/>
    <property type="molecule type" value="Genomic_DNA"/>
</dbReference>
<evidence type="ECO:0000313" key="4">
    <source>
        <dbReference type="EMBL" id="QDV87693.1"/>
    </source>
</evidence>
<dbReference type="Pfam" id="PF08450">
    <property type="entry name" value="SGL"/>
    <property type="match status" value="1"/>
</dbReference>
<feature type="chain" id="PRO_5047073452" evidence="2">
    <location>
        <begin position="27"/>
        <end position="313"/>
    </location>
</feature>
<evidence type="ECO:0000256" key="2">
    <source>
        <dbReference type="SAM" id="SignalP"/>
    </source>
</evidence>